<dbReference type="RefSeq" id="WP_184748688.1">
    <property type="nucleotide sequence ID" value="NZ_JACHGJ010000012.1"/>
</dbReference>
<protein>
    <submittedName>
        <fullName evidence="1">Uncharacterized protein</fullName>
    </submittedName>
</protein>
<organism evidence="1 2">
    <name type="scientific">Spirochaeta isovalerica</name>
    <dbReference type="NCBI Taxonomy" id="150"/>
    <lineage>
        <taxon>Bacteria</taxon>
        <taxon>Pseudomonadati</taxon>
        <taxon>Spirochaetota</taxon>
        <taxon>Spirochaetia</taxon>
        <taxon>Spirochaetales</taxon>
        <taxon>Spirochaetaceae</taxon>
        <taxon>Spirochaeta</taxon>
    </lineage>
</organism>
<comment type="caution">
    <text evidence="1">The sequence shown here is derived from an EMBL/GenBank/DDBJ whole genome shotgun (WGS) entry which is preliminary data.</text>
</comment>
<keyword evidence="2" id="KW-1185">Reference proteome</keyword>
<dbReference type="Proteomes" id="UP000587760">
    <property type="component" value="Unassembled WGS sequence"/>
</dbReference>
<evidence type="ECO:0000313" key="1">
    <source>
        <dbReference type="EMBL" id="MBB6482450.1"/>
    </source>
</evidence>
<reference evidence="1 2" key="1">
    <citation type="submission" date="2020-08" db="EMBL/GenBank/DDBJ databases">
        <title>Genomic Encyclopedia of Type Strains, Phase IV (KMG-IV): sequencing the most valuable type-strain genomes for metagenomic binning, comparative biology and taxonomic classification.</title>
        <authorList>
            <person name="Goeker M."/>
        </authorList>
    </citation>
    <scope>NUCLEOTIDE SEQUENCE [LARGE SCALE GENOMIC DNA]</scope>
    <source>
        <strain evidence="1 2">DSM 2461</strain>
    </source>
</reference>
<proteinExistence type="predicted"/>
<dbReference type="AlphaFoldDB" id="A0A841RHG0"/>
<sequence length="94" mass="10166">MSYQSHELSLPDGFSAAGTNSELEIDEDCSVAGAPKMIPPSLSDPIGGGGALAIWYIITNDIEMITTIMPIKSSSGFLFIFPSWLMLSQQQIFH</sequence>
<name>A0A841RHG0_9SPIO</name>
<dbReference type="EMBL" id="JACHGJ010000012">
    <property type="protein sequence ID" value="MBB6482450.1"/>
    <property type="molecule type" value="Genomic_DNA"/>
</dbReference>
<evidence type="ECO:0000313" key="2">
    <source>
        <dbReference type="Proteomes" id="UP000587760"/>
    </source>
</evidence>
<gene>
    <name evidence="1" type="ORF">HNR50_004149</name>
</gene>
<accession>A0A841RHG0</accession>